<evidence type="ECO:0000313" key="11">
    <source>
        <dbReference type="Proteomes" id="UP000263900"/>
    </source>
</evidence>
<dbReference type="GO" id="GO:0004146">
    <property type="term" value="F:dihydrofolate reductase activity"/>
    <property type="evidence" value="ECO:0007669"/>
    <property type="project" value="UniProtKB-EC"/>
</dbReference>
<dbReference type="GO" id="GO:0006730">
    <property type="term" value="P:one-carbon metabolic process"/>
    <property type="evidence" value="ECO:0007669"/>
    <property type="project" value="UniProtKB-KW"/>
</dbReference>
<dbReference type="Gene3D" id="3.40.430.10">
    <property type="entry name" value="Dihydrofolate Reductase, subunit A"/>
    <property type="match status" value="1"/>
</dbReference>
<dbReference type="EC" id="1.5.1.3" evidence="3 8"/>
<feature type="domain" description="DHFR" evidence="9">
    <location>
        <begin position="2"/>
        <end position="162"/>
    </location>
</feature>
<evidence type="ECO:0000256" key="4">
    <source>
        <dbReference type="ARBA" id="ARBA00022563"/>
    </source>
</evidence>
<dbReference type="EMBL" id="CP032157">
    <property type="protein sequence ID" value="AXY78269.1"/>
    <property type="molecule type" value="Genomic_DNA"/>
</dbReference>
<gene>
    <name evidence="10" type="ORF">D3H65_31615</name>
</gene>
<dbReference type="InterPro" id="IPR012259">
    <property type="entry name" value="DHFR"/>
</dbReference>
<dbReference type="AlphaFoldDB" id="A0A3B7MYH3"/>
<dbReference type="CDD" id="cd00209">
    <property type="entry name" value="DHFR"/>
    <property type="match status" value="1"/>
</dbReference>
<dbReference type="Pfam" id="PF00186">
    <property type="entry name" value="DHFR_1"/>
    <property type="match status" value="1"/>
</dbReference>
<organism evidence="10 11">
    <name type="scientific">Paraflavitalea soli</name>
    <dbReference type="NCBI Taxonomy" id="2315862"/>
    <lineage>
        <taxon>Bacteria</taxon>
        <taxon>Pseudomonadati</taxon>
        <taxon>Bacteroidota</taxon>
        <taxon>Chitinophagia</taxon>
        <taxon>Chitinophagales</taxon>
        <taxon>Chitinophagaceae</taxon>
        <taxon>Paraflavitalea</taxon>
    </lineage>
</organism>
<dbReference type="InterPro" id="IPR024072">
    <property type="entry name" value="DHFR-like_dom_sf"/>
</dbReference>
<dbReference type="GO" id="GO:0046654">
    <property type="term" value="P:tetrahydrofolate biosynthetic process"/>
    <property type="evidence" value="ECO:0007669"/>
    <property type="project" value="UniProtKB-UniPathway"/>
</dbReference>
<dbReference type="InterPro" id="IPR001796">
    <property type="entry name" value="DHFR_dom"/>
</dbReference>
<protein>
    <recommendedName>
        <fullName evidence="3 8">Dihydrofolate reductase</fullName>
        <ecNumber evidence="3 8">1.5.1.3</ecNumber>
    </recommendedName>
</protein>
<evidence type="ECO:0000256" key="3">
    <source>
        <dbReference type="ARBA" id="ARBA00012856"/>
    </source>
</evidence>
<dbReference type="GO" id="GO:0046452">
    <property type="term" value="P:dihydrofolate metabolic process"/>
    <property type="evidence" value="ECO:0007669"/>
    <property type="project" value="TreeGrafter"/>
</dbReference>
<evidence type="ECO:0000256" key="5">
    <source>
        <dbReference type="ARBA" id="ARBA00022857"/>
    </source>
</evidence>
<sequence length="166" mass="18473">MNIALVVAAAENNVIGKNNQLLWRLPNDTKFFKNTTWGMPVIMGRKTFDSLGKPLAGRTNIVITRQKNWTAPGAQVVATLEEAMAAAADTDAKEAFVIGGGEIYALALPLAQRIYLTRVHTTLEGDAYFPEFDEQQWHLLSNLDFPADEKHAYAYSFQVWGRKTEG</sequence>
<evidence type="ECO:0000259" key="9">
    <source>
        <dbReference type="PROSITE" id="PS51330"/>
    </source>
</evidence>
<dbReference type="SUPFAM" id="SSF53597">
    <property type="entry name" value="Dihydrofolate reductase-like"/>
    <property type="match status" value="1"/>
</dbReference>
<dbReference type="OrthoDB" id="9804315at2"/>
<dbReference type="PANTHER" id="PTHR48069:SF3">
    <property type="entry name" value="DIHYDROFOLATE REDUCTASE"/>
    <property type="match status" value="1"/>
</dbReference>
<dbReference type="RefSeq" id="WP_119054141.1">
    <property type="nucleotide sequence ID" value="NZ_CP032157.1"/>
</dbReference>
<dbReference type="FunFam" id="3.40.430.10:FF:000001">
    <property type="entry name" value="Dihydrofolate reductase"/>
    <property type="match status" value="1"/>
</dbReference>
<evidence type="ECO:0000313" key="10">
    <source>
        <dbReference type="EMBL" id="AXY78269.1"/>
    </source>
</evidence>
<dbReference type="PRINTS" id="PR00070">
    <property type="entry name" value="DHFR"/>
</dbReference>
<dbReference type="PIRSF" id="PIRSF000194">
    <property type="entry name" value="DHFR"/>
    <property type="match status" value="1"/>
</dbReference>
<evidence type="ECO:0000256" key="8">
    <source>
        <dbReference type="PIRNR" id="PIRNR000194"/>
    </source>
</evidence>
<dbReference type="KEGG" id="pseg:D3H65_31615"/>
<comment type="pathway">
    <text evidence="1 8">Cofactor biosynthesis; tetrahydrofolate biosynthesis; 5,6,7,8-tetrahydrofolate from 7,8-dihydrofolate: step 1/1.</text>
</comment>
<name>A0A3B7MYH3_9BACT</name>
<dbReference type="PANTHER" id="PTHR48069">
    <property type="entry name" value="DIHYDROFOLATE REDUCTASE"/>
    <property type="match status" value="1"/>
</dbReference>
<keyword evidence="5 8" id="KW-0521">NADP</keyword>
<evidence type="ECO:0000256" key="7">
    <source>
        <dbReference type="ARBA" id="ARBA00025067"/>
    </source>
</evidence>
<evidence type="ECO:0000256" key="1">
    <source>
        <dbReference type="ARBA" id="ARBA00004903"/>
    </source>
</evidence>
<dbReference type="UniPathway" id="UPA00077">
    <property type="reaction ID" value="UER00158"/>
</dbReference>
<comment type="catalytic activity">
    <reaction evidence="8">
        <text>(6S)-5,6,7,8-tetrahydrofolate + NADP(+) = 7,8-dihydrofolate + NADPH + H(+)</text>
        <dbReference type="Rhea" id="RHEA:15009"/>
        <dbReference type="ChEBI" id="CHEBI:15378"/>
        <dbReference type="ChEBI" id="CHEBI:57451"/>
        <dbReference type="ChEBI" id="CHEBI:57453"/>
        <dbReference type="ChEBI" id="CHEBI:57783"/>
        <dbReference type="ChEBI" id="CHEBI:58349"/>
        <dbReference type="EC" id="1.5.1.3"/>
    </reaction>
</comment>
<keyword evidence="6 8" id="KW-0560">Oxidoreductase</keyword>
<accession>A0A3B7MYH3</accession>
<evidence type="ECO:0000256" key="2">
    <source>
        <dbReference type="ARBA" id="ARBA00009539"/>
    </source>
</evidence>
<proteinExistence type="inferred from homology"/>
<reference evidence="10 11" key="1">
    <citation type="submission" date="2018-09" db="EMBL/GenBank/DDBJ databases">
        <title>Genome sequencing of strain 6GH32-13.</title>
        <authorList>
            <person name="Weon H.-Y."/>
            <person name="Heo J."/>
            <person name="Kwon S.-W."/>
        </authorList>
    </citation>
    <scope>NUCLEOTIDE SEQUENCE [LARGE SCALE GENOMIC DNA]</scope>
    <source>
        <strain evidence="10 11">5GH32-13</strain>
    </source>
</reference>
<evidence type="ECO:0000256" key="6">
    <source>
        <dbReference type="ARBA" id="ARBA00023002"/>
    </source>
</evidence>
<comment type="similarity">
    <text evidence="2 8">Belongs to the dihydrofolate reductase family.</text>
</comment>
<comment type="function">
    <text evidence="7 8">Key enzyme in folate metabolism. Catalyzes an essential reaction for de novo glycine and purine synthesis, and for DNA precursor synthesis.</text>
</comment>
<dbReference type="GO" id="GO:0046655">
    <property type="term" value="P:folic acid metabolic process"/>
    <property type="evidence" value="ECO:0007669"/>
    <property type="project" value="TreeGrafter"/>
</dbReference>
<dbReference type="GO" id="GO:0005829">
    <property type="term" value="C:cytosol"/>
    <property type="evidence" value="ECO:0007669"/>
    <property type="project" value="TreeGrafter"/>
</dbReference>
<dbReference type="PROSITE" id="PS51330">
    <property type="entry name" value="DHFR_2"/>
    <property type="match status" value="1"/>
</dbReference>
<keyword evidence="11" id="KW-1185">Reference proteome</keyword>
<dbReference type="Proteomes" id="UP000263900">
    <property type="component" value="Chromosome"/>
</dbReference>
<keyword evidence="4 8" id="KW-0554">One-carbon metabolism</keyword>
<dbReference type="GO" id="GO:0070401">
    <property type="term" value="F:NADP+ binding"/>
    <property type="evidence" value="ECO:0007669"/>
    <property type="project" value="UniProtKB-ARBA"/>
</dbReference>